<keyword evidence="3" id="KW-1185">Reference proteome</keyword>
<dbReference type="AlphaFoldDB" id="A0A2S5RER7"/>
<dbReference type="EMBL" id="PHNE01000001">
    <property type="protein sequence ID" value="PPE05813.1"/>
    <property type="molecule type" value="Genomic_DNA"/>
</dbReference>
<dbReference type="STRING" id="1399797.GCA_000518285_01282"/>
<name>A0A2S5RER7_9MOLU</name>
<feature type="transmembrane region" description="Helical" evidence="1">
    <location>
        <begin position="259"/>
        <end position="280"/>
    </location>
</feature>
<feature type="transmembrane region" description="Helical" evidence="1">
    <location>
        <begin position="25"/>
        <end position="46"/>
    </location>
</feature>
<evidence type="ECO:0000313" key="2">
    <source>
        <dbReference type="EMBL" id="PPE05813.1"/>
    </source>
</evidence>
<reference evidence="2 3" key="1">
    <citation type="submission" date="2017-11" db="EMBL/GenBank/DDBJ databases">
        <title>Genome sequence of Entomoplasma lucivorax PIPN-2 (ATCC 49196).</title>
        <authorList>
            <person name="Lo W.-S."/>
            <person name="Gasparich G.E."/>
            <person name="Kuo C.-H."/>
        </authorList>
    </citation>
    <scope>NUCLEOTIDE SEQUENCE [LARGE SCALE GENOMIC DNA]</scope>
    <source>
        <strain evidence="2 3">PIPN-2</strain>
    </source>
</reference>
<keyword evidence="1" id="KW-1133">Transmembrane helix</keyword>
<feature type="transmembrane region" description="Helical" evidence="1">
    <location>
        <begin position="156"/>
        <end position="177"/>
    </location>
</feature>
<comment type="caution">
    <text evidence="2">The sequence shown here is derived from an EMBL/GenBank/DDBJ whole genome shotgun (WGS) entry which is preliminary data.</text>
</comment>
<feature type="transmembrane region" description="Helical" evidence="1">
    <location>
        <begin position="121"/>
        <end position="144"/>
    </location>
</feature>
<keyword evidence="1" id="KW-0472">Membrane</keyword>
<organism evidence="2 3">
    <name type="scientific">Williamsoniiplasma lucivorax</name>
    <dbReference type="NCBI Taxonomy" id="209274"/>
    <lineage>
        <taxon>Bacteria</taxon>
        <taxon>Bacillati</taxon>
        <taxon>Mycoplasmatota</taxon>
        <taxon>Mollicutes</taxon>
        <taxon>Entomoplasmatales</taxon>
        <taxon>Williamsoniiplasma</taxon>
    </lineage>
</organism>
<gene>
    <name evidence="2" type="ORF">ELUCI_v1c01010</name>
</gene>
<feature type="transmembrane region" description="Helical" evidence="1">
    <location>
        <begin position="189"/>
        <end position="208"/>
    </location>
</feature>
<evidence type="ECO:0000256" key="1">
    <source>
        <dbReference type="SAM" id="Phobius"/>
    </source>
</evidence>
<sequence length="290" mass="33259">MMQHNSFLKNGKTIINTHLKANHKIIAYEILAWFVLVVVNLFLTLLNDHITIMPVTGEGYKQSLSYILGSIVLSPIAIVGFSIICTSIIDYVIRREIREGYITLWMTSSISRTQIMMSKIIFIWLVNLMVLAPTIVPIVIFSAIATDAHLYIGDVFLQLFLFTIYMLMFTGVFVLLSTLLTEKERLDKFVIGGVILYVVATTMINNLSESKTFGHLQWMKYIKYISIQSLLVNVFAFELVVSDTEKNVVKLIMLKPQTWWIITSVFINLGLGTVITWLTVWNFKHKEFMI</sequence>
<feature type="transmembrane region" description="Helical" evidence="1">
    <location>
        <begin position="66"/>
        <end position="93"/>
    </location>
</feature>
<protein>
    <submittedName>
        <fullName evidence="2">Uncharacterized protein</fullName>
    </submittedName>
</protein>
<dbReference type="Proteomes" id="UP000237865">
    <property type="component" value="Unassembled WGS sequence"/>
</dbReference>
<accession>A0A2S5RER7</accession>
<keyword evidence="1" id="KW-0812">Transmembrane</keyword>
<evidence type="ECO:0000313" key="3">
    <source>
        <dbReference type="Proteomes" id="UP000237865"/>
    </source>
</evidence>
<proteinExistence type="predicted"/>
<dbReference type="RefSeq" id="WP_028126746.1">
    <property type="nucleotide sequence ID" value="NZ_PHNE01000001.1"/>
</dbReference>